<sequence>MITIERNESLFQNMVSHTDKDDSTVGVTIFMGEKILTGELISERRYFELVNEYLHDSTENLAFDCQLALNSSNSCDSQYFHLKNAIYIDSNGRSMPAEGCLLRGRVSGVQAVSIGSWLLPKGQ</sequence>
<evidence type="ECO:0000313" key="2">
    <source>
        <dbReference type="Proteomes" id="UP000326936"/>
    </source>
</evidence>
<dbReference type="OrthoDB" id="5872877at2"/>
<accession>A0A5P9CP48</accession>
<dbReference type="EMBL" id="CP045351">
    <property type="protein sequence ID" value="QFT28038.1"/>
    <property type="molecule type" value="Genomic_DNA"/>
</dbReference>
<gene>
    <name evidence="1" type="ORF">FIV01_16740</name>
</gene>
<name>A0A5P9CP48_9VIBR</name>
<reference evidence="1 2" key="1">
    <citation type="submission" date="2019-10" db="EMBL/GenBank/DDBJ databases">
        <title>Complete genome sequence of Vibrio sp. strain THAF100, isolated from non-filtered water from the water column of tank 6 of a marine aquarium containing stony-coral fragments. Water maintained at 26 degree C.</title>
        <authorList>
            <person name="Ruckert C."/>
            <person name="Franco A."/>
            <person name="Kalinowski J."/>
            <person name="Glaeser S."/>
        </authorList>
    </citation>
    <scope>NUCLEOTIDE SEQUENCE [LARGE SCALE GENOMIC DNA]</scope>
    <source>
        <strain evidence="1 2">THAF100</strain>
        <plasmid evidence="2">pthaf100_a</plasmid>
    </source>
</reference>
<proteinExistence type="predicted"/>
<organism evidence="1 2">
    <name type="scientific">Vibrio aquimaris</name>
    <dbReference type="NCBI Taxonomy" id="2587862"/>
    <lineage>
        <taxon>Bacteria</taxon>
        <taxon>Pseudomonadati</taxon>
        <taxon>Pseudomonadota</taxon>
        <taxon>Gammaproteobacteria</taxon>
        <taxon>Vibrionales</taxon>
        <taxon>Vibrionaceae</taxon>
        <taxon>Vibrio</taxon>
    </lineage>
</organism>
<dbReference type="RefSeq" id="WP_152432087.1">
    <property type="nucleotide sequence ID" value="NZ_CBCSDK010000008.1"/>
</dbReference>
<dbReference type="Proteomes" id="UP000326936">
    <property type="component" value="Plasmid pTHAF100_a"/>
</dbReference>
<protein>
    <submittedName>
        <fullName evidence="1">Uncharacterized protein</fullName>
    </submittedName>
</protein>
<dbReference type="KEGG" id="vaq:FIV01_16740"/>
<keyword evidence="2" id="KW-1185">Reference proteome</keyword>
<keyword evidence="1" id="KW-0614">Plasmid</keyword>
<dbReference type="AlphaFoldDB" id="A0A5P9CP48"/>
<geneLocation type="plasmid" evidence="2">
    <name>pthaf100_a</name>
</geneLocation>
<evidence type="ECO:0000313" key="1">
    <source>
        <dbReference type="EMBL" id="QFT28038.1"/>
    </source>
</evidence>